<gene>
    <name evidence="2" type="ORF">ILYODFUR_001630</name>
</gene>
<accession>A0ABV0V094</accession>
<dbReference type="Proteomes" id="UP001482620">
    <property type="component" value="Unassembled WGS sequence"/>
</dbReference>
<feature type="region of interest" description="Disordered" evidence="1">
    <location>
        <begin position="543"/>
        <end position="571"/>
    </location>
</feature>
<feature type="region of interest" description="Disordered" evidence="1">
    <location>
        <begin position="599"/>
        <end position="629"/>
    </location>
</feature>
<evidence type="ECO:0000313" key="2">
    <source>
        <dbReference type="EMBL" id="MEQ2250509.1"/>
    </source>
</evidence>
<feature type="compositionally biased region" description="Low complexity" evidence="1">
    <location>
        <begin position="404"/>
        <end position="420"/>
    </location>
</feature>
<reference evidence="2 3" key="1">
    <citation type="submission" date="2021-06" db="EMBL/GenBank/DDBJ databases">
        <authorList>
            <person name="Palmer J.M."/>
        </authorList>
    </citation>
    <scope>NUCLEOTIDE SEQUENCE [LARGE SCALE GENOMIC DNA]</scope>
    <source>
        <strain evidence="3">if_2019</strain>
        <tissue evidence="2">Muscle</tissue>
    </source>
</reference>
<feature type="compositionally biased region" description="Basic and acidic residues" evidence="1">
    <location>
        <begin position="556"/>
        <end position="570"/>
    </location>
</feature>
<feature type="compositionally biased region" description="Basic and acidic residues" evidence="1">
    <location>
        <begin position="612"/>
        <end position="622"/>
    </location>
</feature>
<evidence type="ECO:0000313" key="3">
    <source>
        <dbReference type="Proteomes" id="UP001482620"/>
    </source>
</evidence>
<name>A0ABV0V094_9TELE</name>
<feature type="region of interest" description="Disordered" evidence="1">
    <location>
        <begin position="394"/>
        <end position="487"/>
    </location>
</feature>
<proteinExistence type="predicted"/>
<evidence type="ECO:0000256" key="1">
    <source>
        <dbReference type="SAM" id="MobiDB-lite"/>
    </source>
</evidence>
<protein>
    <submittedName>
        <fullName evidence="2">Uncharacterized protein</fullName>
    </submittedName>
</protein>
<organism evidence="2 3">
    <name type="scientific">Ilyodon furcidens</name>
    <name type="common">goldbreast splitfin</name>
    <dbReference type="NCBI Taxonomy" id="33524"/>
    <lineage>
        <taxon>Eukaryota</taxon>
        <taxon>Metazoa</taxon>
        <taxon>Chordata</taxon>
        <taxon>Craniata</taxon>
        <taxon>Vertebrata</taxon>
        <taxon>Euteleostomi</taxon>
        <taxon>Actinopterygii</taxon>
        <taxon>Neopterygii</taxon>
        <taxon>Teleostei</taxon>
        <taxon>Neoteleostei</taxon>
        <taxon>Acanthomorphata</taxon>
        <taxon>Ovalentaria</taxon>
        <taxon>Atherinomorphae</taxon>
        <taxon>Cyprinodontiformes</taxon>
        <taxon>Goodeidae</taxon>
        <taxon>Ilyodon</taxon>
    </lineage>
</organism>
<comment type="caution">
    <text evidence="2">The sequence shown here is derived from an EMBL/GenBank/DDBJ whole genome shotgun (WGS) entry which is preliminary data.</text>
</comment>
<sequence>MSCDPTLLLSPCSCNSPAPGQIAVDSFNGAGKHFSAFLVKSNPLPDLHVLNKPIHVAMNVIINSPNFRSQLLHRPTSASGHNFPGFLLEQSQLSWALIPKTVLDKILPKGCCTPAMLITICSSEDREMKLAMRIKKTWKQDIAEPISRQKEKTWQVMDLKDPMLSNIQRHAANLWNLKEDSTLQTSFWKQLSLKAASRKDRVYVHGQPLLATKKNKGSIYRSQYAIRPAPHNDIEYFSETLNTKEAKLHSLKAKRKAENSHTNRENGNKQILAYRLQIQQTHKANYHDASVEKKPSDVRENSFIMLIPHAEMEAQAEPSKAANTEMRWETIKELGDPPPFIKSLKDFISETTDKSKCNCFVGKNSLLKLYLIDTAAMTDLKLAKKLSEVTTISATTEKRETPQENAPVNTTEEANTTVEESVIPSPPSLKVMQTETTTARSLTEASSIKMETQDTTEVFSQSSKTDIQPSGDQTQTTLPDPDPETDFEPRFIKCITHVPSKVQFSGLRIRHDVPVIITNLDKDTKNDVKGSANWAAADRKHGLYHHEGESQSFSRSSEDIQKEGADKDLKTASSTAPLCSGLIDRSVAGWKHCVERLGGPSSKPVSVWETSDAGKLEKEPMRRSKQNPLSDKDDHFYYFNGALKRVQNNVQVYYERQRRRRHSFRTTENDIKEKWEQPQDNLQSYIQRLIKKNKVDHFT</sequence>
<keyword evidence="3" id="KW-1185">Reference proteome</keyword>
<dbReference type="EMBL" id="JAHRIQ010092755">
    <property type="protein sequence ID" value="MEQ2250509.1"/>
    <property type="molecule type" value="Genomic_DNA"/>
</dbReference>
<feature type="compositionally biased region" description="Polar residues" evidence="1">
    <location>
        <begin position="431"/>
        <end position="478"/>
    </location>
</feature>